<proteinExistence type="predicted"/>
<dbReference type="AlphaFoldDB" id="A0A1Q4HGG0"/>
<dbReference type="GO" id="GO:0003700">
    <property type="term" value="F:DNA-binding transcription factor activity"/>
    <property type="evidence" value="ECO:0007669"/>
    <property type="project" value="TreeGrafter"/>
</dbReference>
<accession>A0A1Q4HGG0</accession>
<dbReference type="EMBL" id="MIJD01000018">
    <property type="protein sequence ID" value="OPE55787.1"/>
    <property type="molecule type" value="Genomic_DNA"/>
</dbReference>
<evidence type="ECO:0000313" key="9">
    <source>
        <dbReference type="Proteomes" id="UP000220340"/>
    </source>
</evidence>
<keyword evidence="1" id="KW-0805">Transcription regulation</keyword>
<evidence type="ECO:0000256" key="3">
    <source>
        <dbReference type="ARBA" id="ARBA00023163"/>
    </source>
</evidence>
<reference evidence="7 9" key="2">
    <citation type="submission" date="2017-10" db="EMBL/GenBank/DDBJ databases">
        <title>The new phylogeny of genus Mycobacterium.</title>
        <authorList>
            <person name="Tortoli E."/>
            <person name="Trovato A."/>
            <person name="Cirillo D.M."/>
        </authorList>
    </citation>
    <scope>NUCLEOTIDE SEQUENCE [LARGE SCALE GENOMIC DNA]</scope>
    <source>
        <strain evidence="7 9">IP141170001</strain>
    </source>
</reference>
<name>A0A1Q4HGG0_9MYCO</name>
<dbReference type="Proteomes" id="UP000191039">
    <property type="component" value="Unassembled WGS sequence"/>
</dbReference>
<feature type="DNA-binding region" description="H-T-H motif" evidence="4">
    <location>
        <begin position="33"/>
        <end position="52"/>
    </location>
</feature>
<evidence type="ECO:0000313" key="8">
    <source>
        <dbReference type="Proteomes" id="UP000191039"/>
    </source>
</evidence>
<dbReference type="PANTHER" id="PTHR30055:SF234">
    <property type="entry name" value="HTH-TYPE TRANSCRIPTIONAL REGULATOR BETI"/>
    <property type="match status" value="1"/>
</dbReference>
<dbReference type="OrthoDB" id="4214267at2"/>
<keyword evidence="9" id="KW-1185">Reference proteome</keyword>
<dbReference type="Pfam" id="PF00440">
    <property type="entry name" value="TetR_N"/>
    <property type="match status" value="1"/>
</dbReference>
<dbReference type="InterPro" id="IPR001647">
    <property type="entry name" value="HTH_TetR"/>
</dbReference>
<dbReference type="InterPro" id="IPR023772">
    <property type="entry name" value="DNA-bd_HTH_TetR-type_CS"/>
</dbReference>
<evidence type="ECO:0000313" key="6">
    <source>
        <dbReference type="EMBL" id="OPE55787.1"/>
    </source>
</evidence>
<organism evidence="7 9">
    <name type="scientific">Mycolicibacterium diernhoferi</name>
    <dbReference type="NCBI Taxonomy" id="1801"/>
    <lineage>
        <taxon>Bacteria</taxon>
        <taxon>Bacillati</taxon>
        <taxon>Actinomycetota</taxon>
        <taxon>Actinomycetes</taxon>
        <taxon>Mycobacteriales</taxon>
        <taxon>Mycobacteriaceae</taxon>
        <taxon>Mycolicibacterium</taxon>
    </lineage>
</organism>
<dbReference type="SUPFAM" id="SSF46689">
    <property type="entry name" value="Homeodomain-like"/>
    <property type="match status" value="1"/>
</dbReference>
<dbReference type="RefSeq" id="WP_073856113.1">
    <property type="nucleotide sequence ID" value="NZ_BAAATC010000019.1"/>
</dbReference>
<dbReference type="PANTHER" id="PTHR30055">
    <property type="entry name" value="HTH-TYPE TRANSCRIPTIONAL REGULATOR RUTR"/>
    <property type="match status" value="1"/>
</dbReference>
<reference evidence="6 8" key="1">
    <citation type="submission" date="2016-09" db="EMBL/GenBank/DDBJ databases">
        <title>genome sequences of unsequenced Mycobacteria.</title>
        <authorList>
            <person name="Greninger A.L."/>
            <person name="Jerome K.R."/>
            <person name="Mcnair B."/>
            <person name="Wallis C."/>
            <person name="Fang F."/>
        </authorList>
    </citation>
    <scope>NUCLEOTIDE SEQUENCE [LARGE SCALE GENOMIC DNA]</scope>
    <source>
        <strain evidence="6 8">BM1</strain>
    </source>
</reference>
<dbReference type="Gene3D" id="1.10.357.10">
    <property type="entry name" value="Tetracycline Repressor, domain 2"/>
    <property type="match status" value="1"/>
</dbReference>
<evidence type="ECO:0000256" key="2">
    <source>
        <dbReference type="ARBA" id="ARBA00023125"/>
    </source>
</evidence>
<evidence type="ECO:0000256" key="1">
    <source>
        <dbReference type="ARBA" id="ARBA00023015"/>
    </source>
</evidence>
<dbReference type="EMBL" id="PDCR01000001">
    <property type="protein sequence ID" value="PEG56511.1"/>
    <property type="molecule type" value="Genomic_DNA"/>
</dbReference>
<sequence length="196" mass="22013">MATLRDVQKRQTHALLLAKGLELFGSKGYAATTIDDIAAAAGATRPTFYAHFGSKAALMMELIAEVDGILTTADDPPLTTVVELGRQELIRAWLDRKFDQWPVIRPYMLVAHQAEPSEPEVAATLDRWHDGTIEWMCAGLDKADRFDPASRRARCVLAFGEFEYLSRQWFRRGWLIDRPTCLQTLTDSWCALLGGE</sequence>
<evidence type="ECO:0000259" key="5">
    <source>
        <dbReference type="PROSITE" id="PS50977"/>
    </source>
</evidence>
<evidence type="ECO:0000256" key="4">
    <source>
        <dbReference type="PROSITE-ProRule" id="PRU00335"/>
    </source>
</evidence>
<keyword evidence="3" id="KW-0804">Transcription</keyword>
<comment type="caution">
    <text evidence="7">The sequence shown here is derived from an EMBL/GenBank/DDBJ whole genome shotgun (WGS) entry which is preliminary data.</text>
</comment>
<evidence type="ECO:0000313" key="7">
    <source>
        <dbReference type="EMBL" id="PEG56511.1"/>
    </source>
</evidence>
<feature type="domain" description="HTH tetR-type" evidence="5">
    <location>
        <begin position="10"/>
        <end position="70"/>
    </location>
</feature>
<dbReference type="GO" id="GO:0000976">
    <property type="term" value="F:transcription cis-regulatory region binding"/>
    <property type="evidence" value="ECO:0007669"/>
    <property type="project" value="TreeGrafter"/>
</dbReference>
<protein>
    <submittedName>
        <fullName evidence="6">TetR family transcriptional regulator</fullName>
    </submittedName>
    <submittedName>
        <fullName evidence="7">TetR/AcrR family transcriptional regulator</fullName>
    </submittedName>
</protein>
<dbReference type="InterPro" id="IPR009057">
    <property type="entry name" value="Homeodomain-like_sf"/>
</dbReference>
<dbReference type="Proteomes" id="UP000220340">
    <property type="component" value="Unassembled WGS sequence"/>
</dbReference>
<dbReference type="InterPro" id="IPR050109">
    <property type="entry name" value="HTH-type_TetR-like_transc_reg"/>
</dbReference>
<gene>
    <name evidence="6" type="ORF">BV510_03300</name>
    <name evidence="7" type="ORF">CRI78_01290</name>
</gene>
<dbReference type="PRINTS" id="PR00455">
    <property type="entry name" value="HTHTETR"/>
</dbReference>
<dbReference type="PROSITE" id="PS01081">
    <property type="entry name" value="HTH_TETR_1"/>
    <property type="match status" value="1"/>
</dbReference>
<dbReference type="STRING" id="1801.BRW64_10350"/>
<dbReference type="PROSITE" id="PS50977">
    <property type="entry name" value="HTH_TETR_2"/>
    <property type="match status" value="1"/>
</dbReference>
<keyword evidence="2 4" id="KW-0238">DNA-binding</keyword>